<evidence type="ECO:0000313" key="1">
    <source>
        <dbReference type="EMBL" id="RMS89221.1"/>
    </source>
</evidence>
<name>A0A3M5GST3_PSESS</name>
<organism evidence="1 2">
    <name type="scientific">Pseudomonas savastanoi</name>
    <name type="common">Pseudomonas syringae pv. savastanoi</name>
    <dbReference type="NCBI Taxonomy" id="29438"/>
    <lineage>
        <taxon>Bacteria</taxon>
        <taxon>Pseudomonadati</taxon>
        <taxon>Pseudomonadota</taxon>
        <taxon>Gammaproteobacteria</taxon>
        <taxon>Pseudomonadales</taxon>
        <taxon>Pseudomonadaceae</taxon>
        <taxon>Pseudomonas</taxon>
    </lineage>
</organism>
<protein>
    <submittedName>
        <fullName evidence="1">Uncharacterized protein</fullName>
    </submittedName>
</protein>
<comment type="caution">
    <text evidence="1">The sequence shown here is derived from an EMBL/GenBank/DDBJ whole genome shotgun (WGS) entry which is preliminary data.</text>
</comment>
<accession>A0A3M5GST3</accession>
<dbReference type="EMBL" id="RBSX01000156">
    <property type="protein sequence ID" value="RMS89221.1"/>
    <property type="molecule type" value="Genomic_DNA"/>
</dbReference>
<sequence>MTQDQAGLGGGTAAHHVLVGAADVGGYHAQDDAVLDLPATRVLHFWIVDLLDFDLAVAEIHDTTITGHAFTSLLFL</sequence>
<dbReference type="AlphaFoldDB" id="A0A3M5GST3"/>
<dbReference type="Proteomes" id="UP000270430">
    <property type="component" value="Unassembled WGS sequence"/>
</dbReference>
<evidence type="ECO:0000313" key="2">
    <source>
        <dbReference type="Proteomes" id="UP000270430"/>
    </source>
</evidence>
<gene>
    <name evidence="1" type="ORF">ALP58_200079</name>
</gene>
<reference evidence="1 2" key="1">
    <citation type="submission" date="2018-08" db="EMBL/GenBank/DDBJ databases">
        <title>Recombination of ecologically and evolutionarily significant loci maintains genetic cohesion in the Pseudomonas syringae species complex.</title>
        <authorList>
            <person name="Dillon M."/>
            <person name="Thakur S."/>
            <person name="Almeida R.N.D."/>
            <person name="Weir B.S."/>
            <person name="Guttman D.S."/>
        </authorList>
    </citation>
    <scope>NUCLEOTIDE SEQUENCE [LARGE SCALE GENOMIC DNA]</scope>
    <source>
        <strain evidence="1 2">ICMP 9420</strain>
    </source>
</reference>
<proteinExistence type="predicted"/>